<keyword evidence="10" id="KW-0472">Membrane</keyword>
<feature type="non-terminal residue" evidence="13">
    <location>
        <position position="1"/>
    </location>
</feature>
<comment type="catalytic activity">
    <reaction evidence="11">
        <text>L-threonyl-[protein] + ATP = O-phospho-L-threonyl-[protein] + ADP + H(+)</text>
        <dbReference type="Rhea" id="RHEA:46608"/>
        <dbReference type="Rhea" id="RHEA-COMP:11060"/>
        <dbReference type="Rhea" id="RHEA-COMP:11605"/>
        <dbReference type="ChEBI" id="CHEBI:15378"/>
        <dbReference type="ChEBI" id="CHEBI:30013"/>
        <dbReference type="ChEBI" id="CHEBI:30616"/>
        <dbReference type="ChEBI" id="CHEBI:61977"/>
        <dbReference type="ChEBI" id="CHEBI:456216"/>
        <dbReference type="EC" id="2.7.11.1"/>
    </reaction>
</comment>
<dbReference type="PANTHER" id="PTHR47984">
    <property type="entry name" value="OS01G0323000 PROTEIN"/>
    <property type="match status" value="1"/>
</dbReference>
<evidence type="ECO:0000256" key="5">
    <source>
        <dbReference type="ARBA" id="ARBA00022692"/>
    </source>
</evidence>
<organism evidence="13 14">
    <name type="scientific">Trifolium medium</name>
    <dbReference type="NCBI Taxonomy" id="97028"/>
    <lineage>
        <taxon>Eukaryota</taxon>
        <taxon>Viridiplantae</taxon>
        <taxon>Streptophyta</taxon>
        <taxon>Embryophyta</taxon>
        <taxon>Tracheophyta</taxon>
        <taxon>Spermatophyta</taxon>
        <taxon>Magnoliopsida</taxon>
        <taxon>eudicotyledons</taxon>
        <taxon>Gunneridae</taxon>
        <taxon>Pentapetalae</taxon>
        <taxon>rosids</taxon>
        <taxon>fabids</taxon>
        <taxon>Fabales</taxon>
        <taxon>Fabaceae</taxon>
        <taxon>Papilionoideae</taxon>
        <taxon>50 kb inversion clade</taxon>
        <taxon>NPAAA clade</taxon>
        <taxon>Hologalegina</taxon>
        <taxon>IRL clade</taxon>
        <taxon>Trifolieae</taxon>
        <taxon>Trifolium</taxon>
    </lineage>
</organism>
<evidence type="ECO:0000256" key="6">
    <source>
        <dbReference type="ARBA" id="ARBA00022741"/>
    </source>
</evidence>
<keyword evidence="7 13" id="KW-0418">Kinase</keyword>
<dbReference type="PANTHER" id="PTHR47984:SF22">
    <property type="entry name" value="OS03G0125600 PROTEIN"/>
    <property type="match status" value="1"/>
</dbReference>
<comment type="caution">
    <text evidence="13">The sequence shown here is derived from an EMBL/GenBank/DDBJ whole genome shotgun (WGS) entry which is preliminary data.</text>
</comment>
<comment type="catalytic activity">
    <reaction evidence="12">
        <text>L-seryl-[protein] + ATP = O-phospho-L-seryl-[protein] + ADP + H(+)</text>
        <dbReference type="Rhea" id="RHEA:17989"/>
        <dbReference type="Rhea" id="RHEA-COMP:9863"/>
        <dbReference type="Rhea" id="RHEA-COMP:11604"/>
        <dbReference type="ChEBI" id="CHEBI:15378"/>
        <dbReference type="ChEBI" id="CHEBI:29999"/>
        <dbReference type="ChEBI" id="CHEBI:30616"/>
        <dbReference type="ChEBI" id="CHEBI:83421"/>
        <dbReference type="ChEBI" id="CHEBI:456216"/>
        <dbReference type="EC" id="2.7.11.1"/>
    </reaction>
</comment>
<keyword evidence="9" id="KW-1133">Transmembrane helix</keyword>
<dbReference type="InterPro" id="IPR052232">
    <property type="entry name" value="RLK_Ser/Thr-Kinase"/>
</dbReference>
<dbReference type="EC" id="2.7.11.1" evidence="2"/>
<accession>A0A392QYT8</accession>
<reference evidence="13 14" key="1">
    <citation type="journal article" date="2018" name="Front. Plant Sci.">
        <title>Red Clover (Trifolium pratense) and Zigzag Clover (T. medium) - A Picture of Genomic Similarities and Differences.</title>
        <authorList>
            <person name="Dluhosova J."/>
            <person name="Istvanek J."/>
            <person name="Nedelnik J."/>
            <person name="Repkova J."/>
        </authorList>
    </citation>
    <scope>NUCLEOTIDE SEQUENCE [LARGE SCALE GENOMIC DNA]</scope>
    <source>
        <strain evidence="14">cv. 10/8</strain>
        <tissue evidence="13">Leaf</tissue>
    </source>
</reference>
<name>A0A392QYT8_9FABA</name>
<keyword evidence="5" id="KW-0812">Transmembrane</keyword>
<keyword evidence="4" id="KW-0808">Transferase</keyword>
<dbReference type="EMBL" id="LXQA010169798">
    <property type="protein sequence ID" value="MCI29032.1"/>
    <property type="molecule type" value="Genomic_DNA"/>
</dbReference>
<dbReference type="Gene3D" id="1.10.510.10">
    <property type="entry name" value="Transferase(Phosphotransferase) domain 1"/>
    <property type="match status" value="1"/>
</dbReference>
<evidence type="ECO:0000256" key="1">
    <source>
        <dbReference type="ARBA" id="ARBA00004167"/>
    </source>
</evidence>
<evidence type="ECO:0000256" key="8">
    <source>
        <dbReference type="ARBA" id="ARBA00022840"/>
    </source>
</evidence>
<keyword evidence="3" id="KW-0597">Phosphoprotein</keyword>
<evidence type="ECO:0000256" key="9">
    <source>
        <dbReference type="ARBA" id="ARBA00022989"/>
    </source>
</evidence>
<evidence type="ECO:0000256" key="2">
    <source>
        <dbReference type="ARBA" id="ARBA00012513"/>
    </source>
</evidence>
<evidence type="ECO:0000256" key="11">
    <source>
        <dbReference type="ARBA" id="ARBA00047899"/>
    </source>
</evidence>
<dbReference type="AlphaFoldDB" id="A0A392QYT8"/>
<sequence length="67" mass="7686">KAEEVVDPKLSEKPSSKALKRALLVALRCVDPDSIKRPKMGHVIHMLEAEDLLFRSKNRRRIFSFPS</sequence>
<evidence type="ECO:0000313" key="13">
    <source>
        <dbReference type="EMBL" id="MCI29032.1"/>
    </source>
</evidence>
<dbReference type="GO" id="GO:0005524">
    <property type="term" value="F:ATP binding"/>
    <property type="evidence" value="ECO:0007669"/>
    <property type="project" value="UniProtKB-KW"/>
</dbReference>
<keyword evidence="6" id="KW-0547">Nucleotide-binding</keyword>
<evidence type="ECO:0000256" key="7">
    <source>
        <dbReference type="ARBA" id="ARBA00022777"/>
    </source>
</evidence>
<dbReference type="Proteomes" id="UP000265520">
    <property type="component" value="Unassembled WGS sequence"/>
</dbReference>
<dbReference type="GO" id="GO:0016020">
    <property type="term" value="C:membrane"/>
    <property type="evidence" value="ECO:0007669"/>
    <property type="project" value="UniProtKB-SubCell"/>
</dbReference>
<evidence type="ECO:0000256" key="3">
    <source>
        <dbReference type="ARBA" id="ARBA00022553"/>
    </source>
</evidence>
<protein>
    <recommendedName>
        <fullName evidence="2">non-specific serine/threonine protein kinase</fullName>
        <ecNumber evidence="2">2.7.11.1</ecNumber>
    </recommendedName>
</protein>
<comment type="subcellular location">
    <subcellularLocation>
        <location evidence="1">Membrane</location>
        <topology evidence="1">Single-pass membrane protein</topology>
    </subcellularLocation>
</comment>
<proteinExistence type="predicted"/>
<keyword evidence="8" id="KW-0067">ATP-binding</keyword>
<evidence type="ECO:0000313" key="14">
    <source>
        <dbReference type="Proteomes" id="UP000265520"/>
    </source>
</evidence>
<evidence type="ECO:0000256" key="10">
    <source>
        <dbReference type="ARBA" id="ARBA00023136"/>
    </source>
</evidence>
<evidence type="ECO:0000256" key="12">
    <source>
        <dbReference type="ARBA" id="ARBA00048679"/>
    </source>
</evidence>
<evidence type="ECO:0000256" key="4">
    <source>
        <dbReference type="ARBA" id="ARBA00022679"/>
    </source>
</evidence>
<keyword evidence="14" id="KW-1185">Reference proteome</keyword>
<dbReference type="GO" id="GO:0004674">
    <property type="term" value="F:protein serine/threonine kinase activity"/>
    <property type="evidence" value="ECO:0007669"/>
    <property type="project" value="UniProtKB-EC"/>
</dbReference>